<dbReference type="RefSeq" id="WP_007089175.1">
    <property type="nucleotide sequence ID" value="NZ_CP004388.1"/>
</dbReference>
<gene>
    <name evidence="7" type="ORF">TH3_01445</name>
</gene>
<name>A0AB72U885_9PROT</name>
<dbReference type="InterPro" id="IPR017560">
    <property type="entry name" value="Cyt_c_biogenesis_CcmI"/>
</dbReference>
<dbReference type="KEGG" id="txi:TH3_01445"/>
<dbReference type="SMART" id="SM00028">
    <property type="entry name" value="TPR"/>
    <property type="match status" value="2"/>
</dbReference>
<dbReference type="PANTHER" id="PTHR47870">
    <property type="entry name" value="CYTOCHROME C-TYPE BIOGENESIS PROTEIN CCMH"/>
    <property type="match status" value="1"/>
</dbReference>
<sequence length="419" mass="45390">MTIWIVLGALTALVAGYVLWPILRNARSASADAGDDHLADMDEDELQRDLAVYRDQLAEIGRDIERGVLTGEQADAARTEVQRRILATDQRISTRQQSGEAATRISRLRPAVAIFTLLLFVGGIGLYLDLGRPDLRDRPMASRTDEIMAARQASENDASRNDALNRAVQDLSNRLLENPDDLKGWELLGASLMALGRAEEAQTAFLEAVKQSGRDGDYLAMYAESVIRANNGQVNTIARGALEEAAQSGSEDPRIQYFLGLADAQNGNVAAAIDRWIVLVNGAPSDAGWLPMVLARIDEAALAQGIDITGRIKITPPMASNAPAGPGGPSREDMEAAAEMSPEERQEMILGMVSQLADKLAENPENPEGWARLIRAYMVIGQPDQAKQAYDNARQVFSDDTDLLTRFAGLADELGIPAN</sequence>
<keyword evidence="5" id="KW-0472">Membrane</keyword>
<dbReference type="PANTHER" id="PTHR47870:SF1">
    <property type="entry name" value="CYTOCHROME C-TYPE BIOGENESIS PROTEIN CCMH"/>
    <property type="match status" value="1"/>
</dbReference>
<protein>
    <submittedName>
        <fullName evidence="7">Cytochrome C-type biogenesis transmembrane protein</fullName>
    </submittedName>
</protein>
<dbReference type="AlphaFoldDB" id="A0AB72U885"/>
<evidence type="ECO:0000256" key="3">
    <source>
        <dbReference type="ARBA" id="ARBA00022748"/>
    </source>
</evidence>
<dbReference type="Pfam" id="PF23914">
    <property type="entry name" value="TPR_CcmH_CycH"/>
    <property type="match status" value="1"/>
</dbReference>
<feature type="transmembrane region" description="Helical" evidence="5">
    <location>
        <begin position="111"/>
        <end position="130"/>
    </location>
</feature>
<evidence type="ECO:0000313" key="7">
    <source>
        <dbReference type="EMBL" id="AJD50415.1"/>
    </source>
</evidence>
<evidence type="ECO:0000256" key="5">
    <source>
        <dbReference type="SAM" id="Phobius"/>
    </source>
</evidence>
<evidence type="ECO:0000256" key="1">
    <source>
        <dbReference type="ARBA" id="ARBA00004196"/>
    </source>
</evidence>
<keyword evidence="4" id="KW-0802">TPR repeat</keyword>
<keyword evidence="5" id="KW-1133">Transmembrane helix</keyword>
<dbReference type="InterPro" id="IPR051263">
    <property type="entry name" value="C-type_cytochrome_biogenesis"/>
</dbReference>
<reference evidence="7 8" key="1">
    <citation type="journal article" date="2012" name="J. Bacteriol.">
        <title>Genome sequence of Thalassospira xiamenensis type strain M-5.</title>
        <authorList>
            <person name="Lai Q."/>
            <person name="Shao Z."/>
        </authorList>
    </citation>
    <scope>NUCLEOTIDE SEQUENCE [LARGE SCALE GENOMIC DNA]</scope>
    <source>
        <strain evidence="7 8">M-5</strain>
    </source>
</reference>
<proteinExistence type="predicted"/>
<dbReference type="GO" id="GO:0017004">
    <property type="term" value="P:cytochrome complex assembly"/>
    <property type="evidence" value="ECO:0007669"/>
    <property type="project" value="UniProtKB-KW"/>
</dbReference>
<evidence type="ECO:0000256" key="4">
    <source>
        <dbReference type="ARBA" id="ARBA00022803"/>
    </source>
</evidence>
<evidence type="ECO:0000313" key="8">
    <source>
        <dbReference type="Proteomes" id="UP000007127"/>
    </source>
</evidence>
<dbReference type="GeneID" id="31925996"/>
<dbReference type="InterPro" id="IPR056413">
    <property type="entry name" value="TPR_CcmH_CycH"/>
</dbReference>
<dbReference type="Gene3D" id="1.25.40.10">
    <property type="entry name" value="Tetratricopeptide repeat domain"/>
    <property type="match status" value="2"/>
</dbReference>
<keyword evidence="2" id="KW-0677">Repeat</keyword>
<dbReference type="Pfam" id="PF14559">
    <property type="entry name" value="TPR_19"/>
    <property type="match status" value="1"/>
</dbReference>
<dbReference type="GO" id="GO:0005886">
    <property type="term" value="C:plasma membrane"/>
    <property type="evidence" value="ECO:0007669"/>
    <property type="project" value="TreeGrafter"/>
</dbReference>
<keyword evidence="3" id="KW-0201">Cytochrome c-type biogenesis</keyword>
<evidence type="ECO:0000259" key="6">
    <source>
        <dbReference type="Pfam" id="PF23914"/>
    </source>
</evidence>
<organism evidence="7 8">
    <name type="scientific">Thalassospira xiamenensis M-5 = DSM 17429</name>
    <dbReference type="NCBI Taxonomy" id="1123366"/>
    <lineage>
        <taxon>Bacteria</taxon>
        <taxon>Pseudomonadati</taxon>
        <taxon>Pseudomonadota</taxon>
        <taxon>Alphaproteobacteria</taxon>
        <taxon>Rhodospirillales</taxon>
        <taxon>Thalassospiraceae</taxon>
        <taxon>Thalassospira</taxon>
    </lineage>
</organism>
<dbReference type="SUPFAM" id="SSF48452">
    <property type="entry name" value="TPR-like"/>
    <property type="match status" value="1"/>
</dbReference>
<dbReference type="InterPro" id="IPR011990">
    <property type="entry name" value="TPR-like_helical_dom_sf"/>
</dbReference>
<dbReference type="NCBIfam" id="TIGR03142">
    <property type="entry name" value="cytochro_ccmI"/>
    <property type="match status" value="1"/>
</dbReference>
<evidence type="ECO:0000256" key="2">
    <source>
        <dbReference type="ARBA" id="ARBA00022737"/>
    </source>
</evidence>
<dbReference type="GO" id="GO:0030313">
    <property type="term" value="C:cell envelope"/>
    <property type="evidence" value="ECO:0007669"/>
    <property type="project" value="UniProtKB-SubCell"/>
</dbReference>
<dbReference type="Proteomes" id="UP000007127">
    <property type="component" value="Chromosome"/>
</dbReference>
<dbReference type="EMBL" id="CP004388">
    <property type="protein sequence ID" value="AJD50415.1"/>
    <property type="molecule type" value="Genomic_DNA"/>
</dbReference>
<accession>A0AB72U885</accession>
<keyword evidence="5 7" id="KW-0812">Transmembrane</keyword>
<dbReference type="InterPro" id="IPR019734">
    <property type="entry name" value="TPR_rpt"/>
</dbReference>
<comment type="subcellular location">
    <subcellularLocation>
        <location evidence="1">Cell envelope</location>
    </subcellularLocation>
</comment>
<feature type="domain" description="Cytochrome c-type biogenesis protein H TPR" evidence="6">
    <location>
        <begin position="158"/>
        <end position="282"/>
    </location>
</feature>